<evidence type="ECO:0008006" key="4">
    <source>
        <dbReference type="Google" id="ProtNLM"/>
    </source>
</evidence>
<name>A0ABN4ZGE0_9BACI</name>
<feature type="region of interest" description="Disordered" evidence="1">
    <location>
        <begin position="383"/>
        <end position="490"/>
    </location>
</feature>
<dbReference type="Proteomes" id="UP000195573">
    <property type="component" value="Chromosome"/>
</dbReference>
<reference evidence="2 3" key="1">
    <citation type="submission" date="2017-04" db="EMBL/GenBank/DDBJ databases">
        <title>Complete Genome Sequence of the Bacillus horikoshii 20a strain from Cuatro Cienegas, Coahuila, Mexico.</title>
        <authorList>
            <person name="Zarza E."/>
            <person name="Alcaraz L.D."/>
            <person name="Aguilar-Salinas B."/>
            <person name="Islas A."/>
            <person name="Olmedo-Alvarez G."/>
        </authorList>
    </citation>
    <scope>NUCLEOTIDE SEQUENCE [LARGE SCALE GENOMIC DNA]</scope>
    <source>
        <strain evidence="2 3">20a</strain>
    </source>
</reference>
<dbReference type="EMBL" id="CP020880">
    <property type="protein sequence ID" value="ART77472.1"/>
    <property type="molecule type" value="Genomic_DNA"/>
</dbReference>
<proteinExistence type="predicted"/>
<evidence type="ECO:0000256" key="1">
    <source>
        <dbReference type="SAM" id="MobiDB-lite"/>
    </source>
</evidence>
<gene>
    <name evidence="2" type="ORF">B4U37_16065</name>
</gene>
<keyword evidence="3" id="KW-1185">Reference proteome</keyword>
<sequence>MQSLKLLAALLVCTVFIFGFSQVGTLVTNQWLPHTNSFSESTLIANAEVSNRSKTDALEKVEAAKNSWLSNGTIYLEWAGELQPFPKEAFTFYIPESVELAEDSSHNPLKVELPNGTLLEQIELLSQTSDIFSAMDTEKLKKDLEEVASHLKEGDHTFSFSDYLVDDEVMDQTNLQITLNIAGQTSISELQEVLNGKEIKLRGNEGFSIDTWLENEEMTLSDEAASVLASMLFELIAPTNFGVVERHISKELPTWANEGYEARFQKEKMDFAFTNPNTSEYTITISVNGATITGELNGAPLPFTYEVNQVEMQTLSPKTVIQYSATIPGSGTRVKETGKNGSYVQLVRTATDASGQITETLVYSEDYYAPIQRVELHALTKPVVTTDPTNPNTIGNNNGTNTNPNTNNGTNINTGSNTNIGNTNTNTNTSGTNTNTNNPTGNQNNNTGGTNSNNDTNTDGTNNNNTGLGNGNANDDYNEEPGTGSGYIGK</sequence>
<evidence type="ECO:0000313" key="3">
    <source>
        <dbReference type="Proteomes" id="UP000195573"/>
    </source>
</evidence>
<evidence type="ECO:0000313" key="2">
    <source>
        <dbReference type="EMBL" id="ART77472.1"/>
    </source>
</evidence>
<accession>A0ABN4ZGE0</accession>
<dbReference type="GeneID" id="96739930"/>
<protein>
    <recommendedName>
        <fullName evidence="4">G5 domain-containing protein</fullName>
    </recommendedName>
</protein>
<feature type="compositionally biased region" description="Low complexity" evidence="1">
    <location>
        <begin position="383"/>
        <end position="467"/>
    </location>
</feature>
<dbReference type="RefSeq" id="WP_088019008.1">
    <property type="nucleotide sequence ID" value="NZ_CP020880.1"/>
</dbReference>
<organism evidence="2 3">
    <name type="scientific">Sutcliffiella horikoshii</name>
    <dbReference type="NCBI Taxonomy" id="79883"/>
    <lineage>
        <taxon>Bacteria</taxon>
        <taxon>Bacillati</taxon>
        <taxon>Bacillota</taxon>
        <taxon>Bacilli</taxon>
        <taxon>Bacillales</taxon>
        <taxon>Bacillaceae</taxon>
        <taxon>Sutcliffiella</taxon>
    </lineage>
</organism>